<evidence type="ECO:0000313" key="3">
    <source>
        <dbReference type="EMBL" id="OGG29524.1"/>
    </source>
</evidence>
<dbReference type="PANTHER" id="PTHR43364:SF4">
    <property type="entry name" value="NAD(P)-LINKED OXIDOREDUCTASE SUPERFAMILY PROTEIN"/>
    <property type="match status" value="1"/>
</dbReference>
<dbReference type="InterPro" id="IPR023210">
    <property type="entry name" value="NADP_OxRdtase_dom"/>
</dbReference>
<dbReference type="SUPFAM" id="SSF51430">
    <property type="entry name" value="NAD(P)-linked oxidoreductase"/>
    <property type="match status" value="1"/>
</dbReference>
<dbReference type="AlphaFoldDB" id="A0A1F6AXV2"/>
<organism evidence="3 4">
    <name type="scientific">Candidatus Gottesmanbacteria bacterium RIFCSPLOWO2_01_FULL_46_21</name>
    <dbReference type="NCBI Taxonomy" id="1798393"/>
    <lineage>
        <taxon>Bacteria</taxon>
        <taxon>Candidatus Gottesmaniibacteriota</taxon>
    </lineage>
</organism>
<reference evidence="3 4" key="1">
    <citation type="journal article" date="2016" name="Nat. Commun.">
        <title>Thousands of microbial genomes shed light on interconnected biogeochemical processes in an aquifer system.</title>
        <authorList>
            <person name="Anantharaman K."/>
            <person name="Brown C.T."/>
            <person name="Hug L.A."/>
            <person name="Sharon I."/>
            <person name="Castelle C.J."/>
            <person name="Probst A.J."/>
            <person name="Thomas B.C."/>
            <person name="Singh A."/>
            <person name="Wilkins M.J."/>
            <person name="Karaoz U."/>
            <person name="Brodie E.L."/>
            <person name="Williams K.H."/>
            <person name="Hubbard S.S."/>
            <person name="Banfield J.F."/>
        </authorList>
    </citation>
    <scope>NUCLEOTIDE SEQUENCE [LARGE SCALE GENOMIC DNA]</scope>
</reference>
<evidence type="ECO:0000259" key="2">
    <source>
        <dbReference type="Pfam" id="PF00248"/>
    </source>
</evidence>
<dbReference type="InterPro" id="IPR050523">
    <property type="entry name" value="AKR_Detox_Biosynth"/>
</dbReference>
<dbReference type="InterPro" id="IPR020471">
    <property type="entry name" value="AKR"/>
</dbReference>
<sequence length="331" mass="37901">MNPKKNQVGLGTYPFAGVFKPITKEEAKKIVISFVNNGGYYIDTAPIYGFGEVEVLLGEALHSYSREKFCIATKCGYVDVEEKTFKNVQKSAKYNDVIRECEKSLKRLNVDDIDIYFVHWPNPHTPFDETIRALTKLKKDGKIREIGVSNVTMEELREYNKSNAVKFVQNRFSLLNRSISRRFEEYMRDNFIKLVPYRVVDRGLLTSKVFAPVENLRHGDVRAGKSDLPGEKLSVVGEWVRSSLSPIAKQLNITLGQLSIAWALQQKFVDFVIVGLTNPKYIEINLESASIILSDKVMNEIDAAYKILENTILSKYKVSVREFRGLNQKYY</sequence>
<dbReference type="GO" id="GO:0005829">
    <property type="term" value="C:cytosol"/>
    <property type="evidence" value="ECO:0007669"/>
    <property type="project" value="TreeGrafter"/>
</dbReference>
<dbReference type="Proteomes" id="UP000178461">
    <property type="component" value="Unassembled WGS sequence"/>
</dbReference>
<dbReference type="GO" id="GO:0016491">
    <property type="term" value="F:oxidoreductase activity"/>
    <property type="evidence" value="ECO:0007669"/>
    <property type="project" value="UniProtKB-KW"/>
</dbReference>
<protein>
    <recommendedName>
        <fullName evidence="2">NADP-dependent oxidoreductase domain-containing protein</fullName>
    </recommendedName>
</protein>
<dbReference type="EMBL" id="MFJW01000021">
    <property type="protein sequence ID" value="OGG29524.1"/>
    <property type="molecule type" value="Genomic_DNA"/>
</dbReference>
<dbReference type="Pfam" id="PF00248">
    <property type="entry name" value="Aldo_ket_red"/>
    <property type="match status" value="1"/>
</dbReference>
<feature type="domain" description="NADP-dependent oxidoreductase" evidence="2">
    <location>
        <begin position="8"/>
        <end position="305"/>
    </location>
</feature>
<dbReference type="PRINTS" id="PR00069">
    <property type="entry name" value="ALDKETRDTASE"/>
</dbReference>
<accession>A0A1F6AXV2</accession>
<dbReference type="InterPro" id="IPR036812">
    <property type="entry name" value="NAD(P)_OxRdtase_dom_sf"/>
</dbReference>
<dbReference type="PANTHER" id="PTHR43364">
    <property type="entry name" value="NADH-SPECIFIC METHYLGLYOXAL REDUCTASE-RELATED"/>
    <property type="match status" value="1"/>
</dbReference>
<comment type="caution">
    <text evidence="3">The sequence shown here is derived from an EMBL/GenBank/DDBJ whole genome shotgun (WGS) entry which is preliminary data.</text>
</comment>
<name>A0A1F6AXV2_9BACT</name>
<evidence type="ECO:0000313" key="4">
    <source>
        <dbReference type="Proteomes" id="UP000178461"/>
    </source>
</evidence>
<dbReference type="Gene3D" id="3.20.20.100">
    <property type="entry name" value="NADP-dependent oxidoreductase domain"/>
    <property type="match status" value="1"/>
</dbReference>
<evidence type="ECO:0000256" key="1">
    <source>
        <dbReference type="ARBA" id="ARBA00023002"/>
    </source>
</evidence>
<keyword evidence="1" id="KW-0560">Oxidoreductase</keyword>
<gene>
    <name evidence="3" type="ORF">A2971_02465</name>
</gene>
<proteinExistence type="predicted"/>